<proteinExistence type="predicted"/>
<comment type="caution">
    <text evidence="1">The sequence shown here is derived from an EMBL/GenBank/DDBJ whole genome shotgun (WGS) entry which is preliminary data.</text>
</comment>
<feature type="non-terminal residue" evidence="1">
    <location>
        <position position="1"/>
    </location>
</feature>
<protein>
    <submittedName>
        <fullName evidence="1">Uncharacterized protein</fullName>
    </submittedName>
</protein>
<evidence type="ECO:0000313" key="2">
    <source>
        <dbReference type="EMBL" id="CAF3845143.1"/>
    </source>
</evidence>
<gene>
    <name evidence="1" type="ORF">GPM918_LOCUS17673</name>
    <name evidence="2" type="ORF">SRO942_LOCUS17668</name>
</gene>
<dbReference type="Proteomes" id="UP000681722">
    <property type="component" value="Unassembled WGS sequence"/>
</dbReference>
<name>A0A814MJ52_9BILA</name>
<evidence type="ECO:0000313" key="3">
    <source>
        <dbReference type="Proteomes" id="UP000663829"/>
    </source>
</evidence>
<sequence>LTGSYLIDYSPTDQMCTWNQQLITFTGKPDLTQCWKLLSFLLGVDEQKLPTTEWYSSPIARGLIEHTVEFYRSEGDIQSLAIFLMKIFKTPYMNSPSSKYDCLLYGYSSI</sequence>
<keyword evidence="3" id="KW-1185">Reference proteome</keyword>
<accession>A0A814MJ52</accession>
<dbReference type="OrthoDB" id="311712at2759"/>
<dbReference type="Proteomes" id="UP000663829">
    <property type="component" value="Unassembled WGS sequence"/>
</dbReference>
<reference evidence="1" key="1">
    <citation type="submission" date="2021-02" db="EMBL/GenBank/DDBJ databases">
        <authorList>
            <person name="Nowell W R."/>
        </authorList>
    </citation>
    <scope>NUCLEOTIDE SEQUENCE</scope>
</reference>
<organism evidence="1 3">
    <name type="scientific">Didymodactylos carnosus</name>
    <dbReference type="NCBI Taxonomy" id="1234261"/>
    <lineage>
        <taxon>Eukaryota</taxon>
        <taxon>Metazoa</taxon>
        <taxon>Spiralia</taxon>
        <taxon>Gnathifera</taxon>
        <taxon>Rotifera</taxon>
        <taxon>Eurotatoria</taxon>
        <taxon>Bdelloidea</taxon>
        <taxon>Philodinida</taxon>
        <taxon>Philodinidae</taxon>
        <taxon>Didymodactylos</taxon>
    </lineage>
</organism>
<dbReference type="EMBL" id="CAJOBC010004922">
    <property type="protein sequence ID" value="CAF3845143.1"/>
    <property type="molecule type" value="Genomic_DNA"/>
</dbReference>
<evidence type="ECO:0000313" key="1">
    <source>
        <dbReference type="EMBL" id="CAF1079051.1"/>
    </source>
</evidence>
<dbReference type="EMBL" id="CAJNOQ010004923">
    <property type="protein sequence ID" value="CAF1079051.1"/>
    <property type="molecule type" value="Genomic_DNA"/>
</dbReference>
<dbReference type="AlphaFoldDB" id="A0A814MJ52"/>